<dbReference type="Pfam" id="PF12708">
    <property type="entry name" value="Pect-lyase_RHGA_epim"/>
    <property type="match status" value="1"/>
</dbReference>
<protein>
    <recommendedName>
        <fullName evidence="10">Rhamnogalacturonase A/B/Epimerase-like pectate lyase domain-containing protein</fullName>
    </recommendedName>
</protein>
<keyword evidence="2 8" id="KW-0378">Hydrolase</keyword>
<evidence type="ECO:0000256" key="5">
    <source>
        <dbReference type="ARBA" id="ARBA00023277"/>
    </source>
</evidence>
<dbReference type="Gene3D" id="2.160.20.10">
    <property type="entry name" value="Single-stranded right-handed beta-helix, Pectin lyase-like"/>
    <property type="match status" value="1"/>
</dbReference>
<dbReference type="InterPro" id="IPR000743">
    <property type="entry name" value="Glyco_hydro_28"/>
</dbReference>
<dbReference type="Pfam" id="PF00295">
    <property type="entry name" value="Glyco_hydro_28"/>
    <property type="match status" value="1"/>
</dbReference>
<dbReference type="AlphaFoldDB" id="A0A7S3JSI7"/>
<dbReference type="EMBL" id="HBIJ01006045">
    <property type="protein sequence ID" value="CAE0363503.1"/>
    <property type="molecule type" value="Transcribed_RNA"/>
</dbReference>
<dbReference type="InterPro" id="IPR012334">
    <property type="entry name" value="Pectin_lyas_fold"/>
</dbReference>
<gene>
    <name evidence="11" type="ORF">ALAG00032_LOCUS4244</name>
</gene>
<organism evidence="11">
    <name type="scientific">Aureoumbra lagunensis</name>
    <dbReference type="NCBI Taxonomy" id="44058"/>
    <lineage>
        <taxon>Eukaryota</taxon>
        <taxon>Sar</taxon>
        <taxon>Stramenopiles</taxon>
        <taxon>Ochrophyta</taxon>
        <taxon>Pelagophyceae</taxon>
        <taxon>Pelagomonadales</taxon>
        <taxon>Aureoumbra</taxon>
    </lineage>
</organism>
<keyword evidence="6 8" id="KW-0326">Glycosidase</keyword>
<evidence type="ECO:0000256" key="8">
    <source>
        <dbReference type="RuleBase" id="RU361169"/>
    </source>
</evidence>
<reference evidence="11" key="1">
    <citation type="submission" date="2021-01" db="EMBL/GenBank/DDBJ databases">
        <authorList>
            <person name="Corre E."/>
            <person name="Pelletier E."/>
            <person name="Niang G."/>
            <person name="Scheremetjew M."/>
            <person name="Finn R."/>
            <person name="Kale V."/>
            <person name="Holt S."/>
            <person name="Cochrane G."/>
            <person name="Meng A."/>
            <person name="Brown T."/>
            <person name="Cohen L."/>
        </authorList>
    </citation>
    <scope>NUCLEOTIDE SEQUENCE</scope>
    <source>
        <strain evidence="11">CCMP1510</strain>
    </source>
</reference>
<dbReference type="InterPro" id="IPR011050">
    <property type="entry name" value="Pectin_lyase_fold/virulence"/>
</dbReference>
<dbReference type="GO" id="GO:0004650">
    <property type="term" value="F:polygalacturonase activity"/>
    <property type="evidence" value="ECO:0007669"/>
    <property type="project" value="InterPro"/>
</dbReference>
<sequence>MMIKVITYLLLMQKVDGISVSDSLDGLKKVQPVIGSDIFDVVVDYGAVGDGKTDDTDALQAALDDCAASRNGGGIIKLLKGYEFLSLPLTLSGSGCALKIEGKLTQKFWQPSMSQGDIPEAFITVSDGVSDFLIYGGGIINGNGPTWWNSSGDTYANRPKLLDAKATNVALYDIQFYNSANHNLEMYCDNTEIAFVNITVDWDINDGDAPNTDGIDVHGAPFYIHDCIIDVGDDNIAIHASDLLVENCVFGSEDGPDNAVHGHGVSIGSIGSNIYLSNITLRNSIFKHTHVGPNCKIHSDATNGHIHDVLYENLIIDSAQLEGLRINVEYSLSQSQQSKPFVLNDFTYKNITMINTDVPGTFVCSDQKPCLDMHFIHITAQGNSEDDWSCSHLYGTQDSVSPKICVQSGFPSSYSYSFSYPVDDTYQDANKKELDTLPSNTVDNEISYIPETNPRLRSSFFDAKKNIS</sequence>
<dbReference type="PANTHER" id="PTHR31736:SF19">
    <property type="entry name" value="PECTIN LYASE SUPERFAMILY PROTEIN-RELATED"/>
    <property type="match status" value="1"/>
</dbReference>
<evidence type="ECO:0000313" key="11">
    <source>
        <dbReference type="EMBL" id="CAE0363503.1"/>
    </source>
</evidence>
<name>A0A7S3JSI7_9STRA</name>
<proteinExistence type="inferred from homology"/>
<feature type="chain" id="PRO_5030722412" description="Rhamnogalacturonase A/B/Epimerase-like pectate lyase domain-containing protein" evidence="9">
    <location>
        <begin position="18"/>
        <end position="468"/>
    </location>
</feature>
<evidence type="ECO:0000259" key="10">
    <source>
        <dbReference type="Pfam" id="PF12708"/>
    </source>
</evidence>
<dbReference type="SUPFAM" id="SSF51126">
    <property type="entry name" value="Pectin lyase-like"/>
    <property type="match status" value="1"/>
</dbReference>
<dbReference type="InterPro" id="IPR024535">
    <property type="entry name" value="RHGA/B-epi-like_pectate_lyase"/>
</dbReference>
<keyword evidence="9" id="KW-0732">Signal</keyword>
<keyword evidence="4" id="KW-0325">Glycoprotein</keyword>
<evidence type="ECO:0000256" key="2">
    <source>
        <dbReference type="ARBA" id="ARBA00022801"/>
    </source>
</evidence>
<dbReference type="GO" id="GO:0046576">
    <property type="term" value="F:rhamnogalacturonan alpha-L-rhamnopyranosyl-(1-&gt;4)-alpha-D-galactopyranosyluronide lyase activity"/>
    <property type="evidence" value="ECO:0007669"/>
    <property type="project" value="UniProtKB-ARBA"/>
</dbReference>
<evidence type="ECO:0000256" key="1">
    <source>
        <dbReference type="ARBA" id="ARBA00008834"/>
    </source>
</evidence>
<keyword evidence="5" id="KW-0119">Carbohydrate metabolism</keyword>
<feature type="signal peptide" evidence="9">
    <location>
        <begin position="1"/>
        <end position="17"/>
    </location>
</feature>
<evidence type="ECO:0000256" key="6">
    <source>
        <dbReference type="ARBA" id="ARBA00023295"/>
    </source>
</evidence>
<evidence type="ECO:0000256" key="3">
    <source>
        <dbReference type="ARBA" id="ARBA00023157"/>
    </source>
</evidence>
<evidence type="ECO:0000256" key="9">
    <source>
        <dbReference type="SAM" id="SignalP"/>
    </source>
</evidence>
<evidence type="ECO:0000256" key="4">
    <source>
        <dbReference type="ARBA" id="ARBA00023180"/>
    </source>
</evidence>
<dbReference type="PANTHER" id="PTHR31736">
    <property type="match status" value="1"/>
</dbReference>
<keyword evidence="3" id="KW-1015">Disulfide bond</keyword>
<dbReference type="GO" id="GO:0000272">
    <property type="term" value="P:polysaccharide catabolic process"/>
    <property type="evidence" value="ECO:0007669"/>
    <property type="project" value="UniProtKB-KW"/>
</dbReference>
<comment type="similarity">
    <text evidence="1 8">Belongs to the glycosyl hydrolase 28 family.</text>
</comment>
<feature type="domain" description="Rhamnogalacturonase A/B/Epimerase-like pectate lyase" evidence="10">
    <location>
        <begin position="42"/>
        <end position="76"/>
    </location>
</feature>
<accession>A0A7S3JSI7</accession>
<keyword evidence="7" id="KW-0624">Polysaccharide degradation</keyword>
<evidence type="ECO:0000256" key="7">
    <source>
        <dbReference type="ARBA" id="ARBA00023326"/>
    </source>
</evidence>